<evidence type="ECO:0000313" key="3">
    <source>
        <dbReference type="Proteomes" id="UP000029999"/>
    </source>
</evidence>
<dbReference type="PROSITE" id="PS51257">
    <property type="entry name" value="PROKAR_LIPOPROTEIN"/>
    <property type="match status" value="1"/>
</dbReference>
<reference evidence="2 3" key="1">
    <citation type="submission" date="2014-09" db="EMBL/GenBank/DDBJ databases">
        <authorList>
            <person name="Grob C."/>
            <person name="Taubert M."/>
            <person name="Howat A.M."/>
            <person name="Burns O.J."/>
            <person name="Dixon J.L."/>
            <person name="Chen Y."/>
            <person name="Murrell J.C."/>
        </authorList>
    </citation>
    <scope>NUCLEOTIDE SEQUENCE [LARGE SCALE GENOMIC DNA]</scope>
    <source>
        <strain evidence="2">L4</strain>
    </source>
</reference>
<feature type="chain" id="PRO_5001959278" description="Lipoprotein" evidence="1">
    <location>
        <begin position="30"/>
        <end position="67"/>
    </location>
</feature>
<evidence type="ECO:0008006" key="4">
    <source>
        <dbReference type="Google" id="ProtNLM"/>
    </source>
</evidence>
<dbReference type="Proteomes" id="UP000029999">
    <property type="component" value="Unassembled WGS sequence"/>
</dbReference>
<evidence type="ECO:0000256" key="1">
    <source>
        <dbReference type="SAM" id="SignalP"/>
    </source>
</evidence>
<accession>A0A0A0BGR7</accession>
<evidence type="ECO:0000313" key="2">
    <source>
        <dbReference type="EMBL" id="KGM06269.1"/>
    </source>
</evidence>
<dbReference type="STRING" id="392484.LP43_2143"/>
<proteinExistence type="predicted"/>
<dbReference type="AlphaFoldDB" id="A0A0A0BGR7"/>
<organism evidence="2 3">
    <name type="scientific">Methylophaga thiooxydans</name>
    <dbReference type="NCBI Taxonomy" id="392484"/>
    <lineage>
        <taxon>Bacteria</taxon>
        <taxon>Pseudomonadati</taxon>
        <taxon>Pseudomonadota</taxon>
        <taxon>Gammaproteobacteria</taxon>
        <taxon>Thiotrichales</taxon>
        <taxon>Piscirickettsiaceae</taxon>
        <taxon>Methylophaga</taxon>
    </lineage>
</organism>
<comment type="caution">
    <text evidence="2">The sequence shown here is derived from an EMBL/GenBank/DDBJ whole genome shotgun (WGS) entry which is preliminary data.</text>
</comment>
<gene>
    <name evidence="2" type="ORF">LP43_2143</name>
</gene>
<dbReference type="RefSeq" id="WP_036315040.1">
    <property type="nucleotide sequence ID" value="NZ_JRQD01000005.1"/>
</dbReference>
<name>A0A0A0BGR7_9GAMM</name>
<dbReference type="EMBL" id="JRQD01000005">
    <property type="protein sequence ID" value="KGM06269.1"/>
    <property type="molecule type" value="Genomic_DNA"/>
</dbReference>
<sequence>MNTHTRSTAWFARVLMLMFALSGAGLLSACDQQGPAEEMGENIDEGVEETGDAIEDAADEAEDAMDN</sequence>
<feature type="signal peptide" evidence="1">
    <location>
        <begin position="1"/>
        <end position="29"/>
    </location>
</feature>
<protein>
    <recommendedName>
        <fullName evidence="4">Lipoprotein</fullName>
    </recommendedName>
</protein>
<keyword evidence="1" id="KW-0732">Signal</keyword>